<proteinExistence type="predicted"/>
<reference evidence="4 5" key="1">
    <citation type="submission" date="2024-01" db="EMBL/GenBank/DDBJ databases">
        <title>A draft genome for a cacao thread blight-causing isolate of Paramarasmius palmivorus.</title>
        <authorList>
            <person name="Baruah I.K."/>
            <person name="Bukari Y."/>
            <person name="Amoako-Attah I."/>
            <person name="Meinhardt L.W."/>
            <person name="Bailey B.A."/>
            <person name="Cohen S.P."/>
        </authorList>
    </citation>
    <scope>NUCLEOTIDE SEQUENCE [LARGE SCALE GENOMIC DNA]</scope>
    <source>
        <strain evidence="4 5">GH-12</strain>
    </source>
</reference>
<dbReference type="InterPro" id="IPR036291">
    <property type="entry name" value="NAD(P)-bd_dom_sf"/>
</dbReference>
<dbReference type="SUPFAM" id="SSF50129">
    <property type="entry name" value="GroES-like"/>
    <property type="match status" value="1"/>
</dbReference>
<name>A0AAW0CMA8_9AGAR</name>
<dbReference type="SUPFAM" id="SSF51735">
    <property type="entry name" value="NAD(P)-binding Rossmann-fold domains"/>
    <property type="match status" value="1"/>
</dbReference>
<feature type="domain" description="Oxidoreductase N-terminal" evidence="3">
    <location>
        <begin position="41"/>
        <end position="99"/>
    </location>
</feature>
<evidence type="ECO:0000313" key="5">
    <source>
        <dbReference type="Proteomes" id="UP001383192"/>
    </source>
</evidence>
<accession>A0AAW0CMA8</accession>
<gene>
    <name evidence="4" type="ORF">VNI00_010403</name>
</gene>
<evidence type="ECO:0000313" key="4">
    <source>
        <dbReference type="EMBL" id="KAK7039011.1"/>
    </source>
</evidence>
<protein>
    <submittedName>
        <fullName evidence="4">Uncharacterized protein</fullName>
    </submittedName>
</protein>
<dbReference type="InterPro" id="IPR045010">
    <property type="entry name" value="MDR_fam"/>
</dbReference>
<dbReference type="InterPro" id="IPR011032">
    <property type="entry name" value="GroES-like_sf"/>
</dbReference>
<dbReference type="Gene3D" id="3.40.50.720">
    <property type="entry name" value="NAD(P)-binding Rossmann-like Domain"/>
    <property type="match status" value="1"/>
</dbReference>
<keyword evidence="1" id="KW-0560">Oxidoreductase</keyword>
<dbReference type="Pfam" id="PF16884">
    <property type="entry name" value="ADH_N_2"/>
    <property type="match status" value="1"/>
</dbReference>
<sequence>MTPTRNARVLFAEIPDANAYPEPGKTTVYDTTQTIDLENVPLNGGFLVKTLLLSVDPYMRQWMGPGGYPIGQPLFGFGLGIVIRSESPEVKQGDHSLAHILAVYQEYNIKQSLKGPEPVADLTVIENKENLPWSVYLGLAGMPGKTAYYGWREFSSAKKGEVVFVSTGAGPVGSLVIQLAKRDGLKVVACAGSEEKVRFMKALGTDVAFNYKTTKPSEVLAKEGPVDIYWDHVGGDFLDAALVNSSRKARIISCGAISGYNSGNSTPVKALGQIIYKSITIYGLYVFENDHKYKDEFYKTIPHLISEGQIRYTEELESGLEKVGEAILKQQKGQNNGKIVIHVADE</sequence>
<comment type="caution">
    <text evidence="4">The sequence shown here is derived from an EMBL/GenBank/DDBJ whole genome shotgun (WGS) entry which is preliminary data.</text>
</comment>
<dbReference type="CDD" id="cd05288">
    <property type="entry name" value="PGDH"/>
    <property type="match status" value="1"/>
</dbReference>
<dbReference type="Proteomes" id="UP001383192">
    <property type="component" value="Unassembled WGS sequence"/>
</dbReference>
<evidence type="ECO:0000259" key="3">
    <source>
        <dbReference type="Pfam" id="PF16884"/>
    </source>
</evidence>
<keyword evidence="5" id="KW-1185">Reference proteome</keyword>
<organism evidence="4 5">
    <name type="scientific">Paramarasmius palmivorus</name>
    <dbReference type="NCBI Taxonomy" id="297713"/>
    <lineage>
        <taxon>Eukaryota</taxon>
        <taxon>Fungi</taxon>
        <taxon>Dikarya</taxon>
        <taxon>Basidiomycota</taxon>
        <taxon>Agaricomycotina</taxon>
        <taxon>Agaricomycetes</taxon>
        <taxon>Agaricomycetidae</taxon>
        <taxon>Agaricales</taxon>
        <taxon>Marasmiineae</taxon>
        <taxon>Marasmiaceae</taxon>
        <taxon>Paramarasmius</taxon>
    </lineage>
</organism>
<dbReference type="InterPro" id="IPR013149">
    <property type="entry name" value="ADH-like_C"/>
</dbReference>
<dbReference type="AlphaFoldDB" id="A0AAW0CMA8"/>
<evidence type="ECO:0000256" key="1">
    <source>
        <dbReference type="ARBA" id="ARBA00023002"/>
    </source>
</evidence>
<dbReference type="GO" id="GO:0016628">
    <property type="term" value="F:oxidoreductase activity, acting on the CH-CH group of donors, NAD or NADP as acceptor"/>
    <property type="evidence" value="ECO:0007669"/>
    <property type="project" value="InterPro"/>
</dbReference>
<dbReference type="InterPro" id="IPR041694">
    <property type="entry name" value="ADH_N_2"/>
</dbReference>
<evidence type="ECO:0000259" key="2">
    <source>
        <dbReference type="Pfam" id="PF00107"/>
    </source>
</evidence>
<dbReference type="Gene3D" id="3.90.180.10">
    <property type="entry name" value="Medium-chain alcohol dehydrogenases, catalytic domain"/>
    <property type="match status" value="1"/>
</dbReference>
<dbReference type="PANTHER" id="PTHR43205">
    <property type="entry name" value="PROSTAGLANDIN REDUCTASE"/>
    <property type="match status" value="1"/>
</dbReference>
<feature type="domain" description="Alcohol dehydrogenase-like C-terminal" evidence="2">
    <location>
        <begin position="171"/>
        <end position="295"/>
    </location>
</feature>
<dbReference type="FunFam" id="3.40.50.720:FF:000121">
    <property type="entry name" value="Prostaglandin reductase 2"/>
    <property type="match status" value="1"/>
</dbReference>
<dbReference type="EMBL" id="JAYKXP010000041">
    <property type="protein sequence ID" value="KAK7039011.1"/>
    <property type="molecule type" value="Genomic_DNA"/>
</dbReference>
<dbReference type="PANTHER" id="PTHR43205:SF7">
    <property type="entry name" value="PROSTAGLANDIN REDUCTASE 1"/>
    <property type="match status" value="1"/>
</dbReference>
<dbReference type="Pfam" id="PF00107">
    <property type="entry name" value="ADH_zinc_N"/>
    <property type="match status" value="1"/>
</dbReference>